<dbReference type="EC" id="2.3.1.128" evidence="2"/>
<dbReference type="InterPro" id="IPR016181">
    <property type="entry name" value="Acyl_CoA_acyltransferase"/>
</dbReference>
<proteinExistence type="predicted"/>
<dbReference type="PROSITE" id="PS51186">
    <property type="entry name" value="GNAT"/>
    <property type="match status" value="1"/>
</dbReference>
<evidence type="ECO:0000313" key="3">
    <source>
        <dbReference type="Proteomes" id="UP000092528"/>
    </source>
</evidence>
<evidence type="ECO:0000259" key="1">
    <source>
        <dbReference type="PROSITE" id="PS51186"/>
    </source>
</evidence>
<dbReference type="Proteomes" id="UP000092528">
    <property type="component" value="Chromosome 1"/>
</dbReference>
<dbReference type="GeneID" id="96873377"/>
<dbReference type="PANTHER" id="PTHR43441">
    <property type="entry name" value="RIBOSOMAL-PROTEIN-SERINE ACETYLTRANSFERASE"/>
    <property type="match status" value="1"/>
</dbReference>
<keyword evidence="2" id="KW-0012">Acyltransferase</keyword>
<sequence>MSPDYQIITTEFTLRLIDAEESRQLERLIVRSPNLHHWVDWCHSDFSAKEAERFLLATRLNWVKSDAYGFGIFRRSDDVLIGMVAINEFYQTFNMASLGYWIADEFQQQGYGRKALDALIEFCFGILKLTRLEVVCDPNNLASQKLALACGAKFETYAENRFIFNGKPKCGAVYSVIPS</sequence>
<reference evidence="2 3" key="1">
    <citation type="submission" date="2016-07" db="EMBL/GenBank/DDBJ databases">
        <title>Genome sequencing of Vibrio scophthalmi strain VS-05, an isolated from Paralichthys olivaceus.</title>
        <authorList>
            <person name="Han H.-J."/>
        </authorList>
    </citation>
    <scope>NUCLEOTIDE SEQUENCE [LARGE SCALE GENOMIC DNA]</scope>
    <source>
        <strain evidence="2 3">VS-05</strain>
    </source>
</reference>
<dbReference type="Pfam" id="PF13302">
    <property type="entry name" value="Acetyltransf_3"/>
    <property type="match status" value="1"/>
</dbReference>
<dbReference type="GO" id="GO:0008999">
    <property type="term" value="F:protein-N-terminal-alanine acetyltransferase activity"/>
    <property type="evidence" value="ECO:0007669"/>
    <property type="project" value="TreeGrafter"/>
</dbReference>
<dbReference type="AlphaFoldDB" id="A0A1C7FAK1"/>
<dbReference type="Gene3D" id="3.40.630.30">
    <property type="match status" value="1"/>
</dbReference>
<dbReference type="PATRIC" id="fig|45658.7.peg.1628"/>
<dbReference type="InterPro" id="IPR000182">
    <property type="entry name" value="GNAT_dom"/>
</dbReference>
<dbReference type="RefSeq" id="WP_065545439.1">
    <property type="nucleotide sequence ID" value="NZ_CP016414.1"/>
</dbReference>
<name>A0A1C7FAK1_9VIBR</name>
<protein>
    <submittedName>
        <fullName evidence="2">Ribosomal-protein-alanine N-acetyltransferase</fullName>
        <ecNumber evidence="2">2.3.1.128</ecNumber>
    </submittedName>
</protein>
<keyword evidence="2" id="KW-0808">Transferase</keyword>
<keyword evidence="3" id="KW-1185">Reference proteome</keyword>
<dbReference type="PANTHER" id="PTHR43441:SF11">
    <property type="entry name" value="RIBOSOMAL-PROTEIN-SERINE ACETYLTRANSFERASE"/>
    <property type="match status" value="1"/>
</dbReference>
<accession>A0A1C7FAK1</accession>
<evidence type="ECO:0000313" key="2">
    <source>
        <dbReference type="EMBL" id="ANU36768.1"/>
    </source>
</evidence>
<dbReference type="SUPFAM" id="SSF55729">
    <property type="entry name" value="Acyl-CoA N-acyltransferases (Nat)"/>
    <property type="match status" value="1"/>
</dbReference>
<organism evidence="2 3">
    <name type="scientific">Vibrio scophthalmi</name>
    <dbReference type="NCBI Taxonomy" id="45658"/>
    <lineage>
        <taxon>Bacteria</taxon>
        <taxon>Pseudomonadati</taxon>
        <taxon>Pseudomonadota</taxon>
        <taxon>Gammaproteobacteria</taxon>
        <taxon>Vibrionales</taxon>
        <taxon>Vibrionaceae</taxon>
        <taxon>Vibrio</taxon>
    </lineage>
</organism>
<dbReference type="GO" id="GO:0005737">
    <property type="term" value="C:cytoplasm"/>
    <property type="evidence" value="ECO:0007669"/>
    <property type="project" value="TreeGrafter"/>
</dbReference>
<dbReference type="EMBL" id="CP016414">
    <property type="protein sequence ID" value="ANU36768.1"/>
    <property type="molecule type" value="Genomic_DNA"/>
</dbReference>
<dbReference type="InterPro" id="IPR051908">
    <property type="entry name" value="Ribosomal_N-acetyltransferase"/>
</dbReference>
<gene>
    <name evidence="2" type="ORF">VSVS05_01643</name>
</gene>
<feature type="domain" description="N-acetyltransferase" evidence="1">
    <location>
        <begin position="28"/>
        <end position="179"/>
    </location>
</feature>
<dbReference type="GO" id="GO:1990189">
    <property type="term" value="F:protein N-terminal-serine acetyltransferase activity"/>
    <property type="evidence" value="ECO:0007669"/>
    <property type="project" value="TreeGrafter"/>
</dbReference>
<dbReference type="STRING" id="45658.VSVS12_01357"/>
<dbReference type="CDD" id="cd04301">
    <property type="entry name" value="NAT_SF"/>
    <property type="match status" value="1"/>
</dbReference>